<keyword evidence="3" id="KW-1185">Reference proteome</keyword>
<evidence type="ECO:0000259" key="1">
    <source>
        <dbReference type="Pfam" id="PF13577"/>
    </source>
</evidence>
<dbReference type="EMBL" id="JBFNXR010000031">
    <property type="protein sequence ID" value="MEW9855291.1"/>
    <property type="molecule type" value="Genomic_DNA"/>
</dbReference>
<dbReference type="InterPro" id="IPR032710">
    <property type="entry name" value="NTF2-like_dom_sf"/>
</dbReference>
<dbReference type="Gene3D" id="3.10.450.50">
    <property type="match status" value="1"/>
</dbReference>
<name>A0ABV3RB17_9SPHN</name>
<sequence>MSEADRLKQVEARLAIADLVHAYALAVRRDRPEDVEQLFAPGATFEVREGAPDREDHTVVQRFESPQDLVSYLVSGKGRSHPVPLIHNLLVEVHGDRAFASSMMAGPIFGTGNEVFGEYADSFIQHGGEWRFSSRVFTLFRDPAVGERDSGA</sequence>
<dbReference type="InterPro" id="IPR037401">
    <property type="entry name" value="SnoaL-like"/>
</dbReference>
<gene>
    <name evidence="2" type="ORF">ABUH87_08925</name>
</gene>
<protein>
    <submittedName>
        <fullName evidence="2">Nuclear transport factor 2 family protein</fullName>
    </submittedName>
</protein>
<dbReference type="RefSeq" id="WP_367772649.1">
    <property type="nucleotide sequence ID" value="NZ_JBFNXR010000031.1"/>
</dbReference>
<evidence type="ECO:0000313" key="2">
    <source>
        <dbReference type="EMBL" id="MEW9855291.1"/>
    </source>
</evidence>
<dbReference type="Pfam" id="PF13577">
    <property type="entry name" value="SnoaL_4"/>
    <property type="match status" value="1"/>
</dbReference>
<dbReference type="CDD" id="cd00531">
    <property type="entry name" value="NTF2_like"/>
    <property type="match status" value="1"/>
</dbReference>
<proteinExistence type="predicted"/>
<organism evidence="2 3">
    <name type="scientific">Novosphingobium rhizovicinum</name>
    <dbReference type="NCBI Taxonomy" id="3228928"/>
    <lineage>
        <taxon>Bacteria</taxon>
        <taxon>Pseudomonadati</taxon>
        <taxon>Pseudomonadota</taxon>
        <taxon>Alphaproteobacteria</taxon>
        <taxon>Sphingomonadales</taxon>
        <taxon>Sphingomonadaceae</taxon>
        <taxon>Novosphingobium</taxon>
    </lineage>
</organism>
<accession>A0ABV3RB17</accession>
<dbReference type="SUPFAM" id="SSF54427">
    <property type="entry name" value="NTF2-like"/>
    <property type="match status" value="1"/>
</dbReference>
<comment type="caution">
    <text evidence="2">The sequence shown here is derived from an EMBL/GenBank/DDBJ whole genome shotgun (WGS) entry which is preliminary data.</text>
</comment>
<evidence type="ECO:0000313" key="3">
    <source>
        <dbReference type="Proteomes" id="UP001556118"/>
    </source>
</evidence>
<dbReference type="Proteomes" id="UP001556118">
    <property type="component" value="Unassembled WGS sequence"/>
</dbReference>
<feature type="domain" description="SnoaL-like" evidence="1">
    <location>
        <begin position="9"/>
        <end position="135"/>
    </location>
</feature>
<reference evidence="2 3" key="1">
    <citation type="submission" date="2024-06" db="EMBL/GenBank/DDBJ databases">
        <title>Novosphingobium rhizovicinus M1R2S20.</title>
        <authorList>
            <person name="Sun J.-Q."/>
        </authorList>
    </citation>
    <scope>NUCLEOTIDE SEQUENCE [LARGE SCALE GENOMIC DNA]</scope>
    <source>
        <strain evidence="2 3">M1R2S20</strain>
    </source>
</reference>